<name>A0AAV9JXE0_9PEZI</name>
<evidence type="ECO:0000313" key="3">
    <source>
        <dbReference type="Proteomes" id="UP001324427"/>
    </source>
</evidence>
<evidence type="ECO:0000313" key="2">
    <source>
        <dbReference type="EMBL" id="KAK4550438.1"/>
    </source>
</evidence>
<accession>A0AAV9JXE0</accession>
<reference evidence="2 3" key="1">
    <citation type="submission" date="2021-11" db="EMBL/GenBank/DDBJ databases">
        <title>Black yeast isolated from Biological Soil Crust.</title>
        <authorList>
            <person name="Kurbessoian T."/>
        </authorList>
    </citation>
    <scope>NUCLEOTIDE SEQUENCE [LARGE SCALE GENOMIC DNA]</scope>
    <source>
        <strain evidence="2 3">CCFEE 5522</strain>
    </source>
</reference>
<gene>
    <name evidence="2" type="ORF">LTR36_000016</name>
</gene>
<evidence type="ECO:0000256" key="1">
    <source>
        <dbReference type="SAM" id="MobiDB-lite"/>
    </source>
</evidence>
<dbReference type="Proteomes" id="UP001324427">
    <property type="component" value="Unassembled WGS sequence"/>
</dbReference>
<dbReference type="AlphaFoldDB" id="A0AAV9JXE0"/>
<protein>
    <submittedName>
        <fullName evidence="2">Uncharacterized protein</fullName>
    </submittedName>
</protein>
<keyword evidence="3" id="KW-1185">Reference proteome</keyword>
<feature type="region of interest" description="Disordered" evidence="1">
    <location>
        <begin position="24"/>
        <end position="207"/>
    </location>
</feature>
<comment type="caution">
    <text evidence="2">The sequence shown here is derived from an EMBL/GenBank/DDBJ whole genome shotgun (WGS) entry which is preliminary data.</text>
</comment>
<sequence length="207" mass="23082">MGLIKTAIISGAAVYGINQIAKTASNRHPNNGYNNGNPPRSESRHRYVAEDDQYYRGPSPRQLQDRDQRYADQYAEEWPGYAGPYAPPPPPPRRHLEADKSYGTEPSPYVPRAALEDQQQQQQQEQYYRFDTRGSPMPPPYNSSPPRQRGFVEQESDRYDAPQGSGSGRRDMVSALAQQAMSMGLGGGQNGKDRNEGKGGLLSSMFK</sequence>
<proteinExistence type="predicted"/>
<feature type="compositionally biased region" description="Basic and acidic residues" evidence="1">
    <location>
        <begin position="150"/>
        <end position="160"/>
    </location>
</feature>
<feature type="compositionally biased region" description="Low complexity" evidence="1">
    <location>
        <begin position="29"/>
        <end position="39"/>
    </location>
</feature>
<dbReference type="EMBL" id="JAVFHQ010000001">
    <property type="protein sequence ID" value="KAK4550438.1"/>
    <property type="molecule type" value="Genomic_DNA"/>
</dbReference>
<organism evidence="2 3">
    <name type="scientific">Oleoguttula mirabilis</name>
    <dbReference type="NCBI Taxonomy" id="1507867"/>
    <lineage>
        <taxon>Eukaryota</taxon>
        <taxon>Fungi</taxon>
        <taxon>Dikarya</taxon>
        <taxon>Ascomycota</taxon>
        <taxon>Pezizomycotina</taxon>
        <taxon>Dothideomycetes</taxon>
        <taxon>Dothideomycetidae</taxon>
        <taxon>Mycosphaerellales</taxon>
        <taxon>Teratosphaeriaceae</taxon>
        <taxon>Oleoguttula</taxon>
    </lineage>
</organism>